<dbReference type="EMBL" id="CP003255">
    <property type="protein sequence ID" value="AGA59424.1"/>
    <property type="molecule type" value="Genomic_DNA"/>
</dbReference>
<dbReference type="AlphaFoldDB" id="L0EIH6"/>
<dbReference type="PANTHER" id="PTHR36447">
    <property type="entry name" value="BETA-GALACTOSIDASE GANA"/>
    <property type="match status" value="1"/>
</dbReference>
<keyword evidence="9" id="KW-0862">Zinc</keyword>
<dbReference type="SMR" id="L0EIH6"/>
<dbReference type="SUPFAM" id="SSF52317">
    <property type="entry name" value="Class I glutamine amidotransferase-like"/>
    <property type="match status" value="1"/>
</dbReference>
<dbReference type="InterPro" id="IPR013738">
    <property type="entry name" value="Beta_galactosidase_Trimer"/>
</dbReference>
<comment type="similarity">
    <text evidence="2 6">Belongs to the glycosyl hydrolase 42 family.</text>
</comment>
<evidence type="ECO:0000313" key="14">
    <source>
        <dbReference type="Proteomes" id="UP000010795"/>
    </source>
</evidence>
<dbReference type="Pfam" id="PF08533">
    <property type="entry name" value="Glyco_hydro_42C"/>
    <property type="match status" value="1"/>
</dbReference>
<dbReference type="Gene3D" id="3.40.50.880">
    <property type="match status" value="1"/>
</dbReference>
<feature type="domain" description="Glycoside hydrolase family 42 N-terminal" evidence="10">
    <location>
        <begin position="22"/>
        <end position="398"/>
    </location>
</feature>
<evidence type="ECO:0000259" key="11">
    <source>
        <dbReference type="Pfam" id="PF08532"/>
    </source>
</evidence>
<evidence type="ECO:0000256" key="9">
    <source>
        <dbReference type="PIRSR" id="PIRSR001084-3"/>
    </source>
</evidence>
<reference evidence="14" key="1">
    <citation type="submission" date="2012-01" db="EMBL/GenBank/DDBJ databases">
        <title>Complete sequence of chromosome of Thermobacillus composti KWC4.</title>
        <authorList>
            <person name="Lucas S."/>
            <person name="Han J."/>
            <person name="Lapidus A."/>
            <person name="Cheng J.-F."/>
            <person name="Goodwin L."/>
            <person name="Pitluck S."/>
            <person name="Peters L."/>
            <person name="Ovchinnikova G."/>
            <person name="Teshima H."/>
            <person name="Detter J.C."/>
            <person name="Han C."/>
            <person name="Tapia R."/>
            <person name="Land M."/>
            <person name="Hauser L."/>
            <person name="Kyrpides N."/>
            <person name="Ivanova N."/>
            <person name="Pagani I."/>
            <person name="Anderson I."/>
            <person name="Woyke T."/>
        </authorList>
    </citation>
    <scope>NUCLEOTIDE SEQUENCE [LARGE SCALE GENOMIC DNA]</scope>
    <source>
        <strain evidence="14">DSM 18247 / JCM 13945 / KWC4</strain>
    </source>
</reference>
<evidence type="ECO:0000259" key="10">
    <source>
        <dbReference type="Pfam" id="PF02449"/>
    </source>
</evidence>
<dbReference type="Gene3D" id="2.60.40.1180">
    <property type="entry name" value="Golgi alpha-mannosidase II"/>
    <property type="match status" value="1"/>
</dbReference>
<feature type="binding site" evidence="9">
    <location>
        <position position="167"/>
    </location>
    <ligand>
        <name>Zn(2+)</name>
        <dbReference type="ChEBI" id="CHEBI:29105"/>
    </ligand>
</feature>
<dbReference type="SUPFAM" id="SSF51445">
    <property type="entry name" value="(Trans)glycosidases"/>
    <property type="match status" value="1"/>
</dbReference>
<feature type="domain" description="Beta-galactosidase trimerisation" evidence="11">
    <location>
        <begin position="408"/>
        <end position="626"/>
    </location>
</feature>
<dbReference type="EC" id="3.2.1.23" evidence="3 6"/>
<feature type="binding site" evidence="9">
    <location>
        <position position="165"/>
    </location>
    <ligand>
        <name>Zn(2+)</name>
        <dbReference type="ChEBI" id="CHEBI:29105"/>
    </ligand>
</feature>
<dbReference type="PIRSF" id="PIRSF001084">
    <property type="entry name" value="B-galactosidase"/>
    <property type="match status" value="1"/>
</dbReference>
<dbReference type="GO" id="GO:0046872">
    <property type="term" value="F:metal ion binding"/>
    <property type="evidence" value="ECO:0007669"/>
    <property type="project" value="UniProtKB-KW"/>
</dbReference>
<accession>L0EIH6</accession>
<evidence type="ECO:0000256" key="5">
    <source>
        <dbReference type="ARBA" id="ARBA00023295"/>
    </source>
</evidence>
<dbReference type="Pfam" id="PF02449">
    <property type="entry name" value="Glyco_hydro_42"/>
    <property type="match status" value="1"/>
</dbReference>
<keyword evidence="14" id="KW-1185">Reference proteome</keyword>
<dbReference type="PANTHER" id="PTHR36447:SF1">
    <property type="entry name" value="BETA-GALACTOSIDASE GANA"/>
    <property type="match status" value="1"/>
</dbReference>
<evidence type="ECO:0000256" key="1">
    <source>
        <dbReference type="ARBA" id="ARBA00001412"/>
    </source>
</evidence>
<dbReference type="CDD" id="cd03143">
    <property type="entry name" value="A4_beta-galactosidase_middle_domain"/>
    <property type="match status" value="1"/>
</dbReference>
<dbReference type="GO" id="GO:0009341">
    <property type="term" value="C:beta-galactosidase complex"/>
    <property type="evidence" value="ECO:0007669"/>
    <property type="project" value="InterPro"/>
</dbReference>
<evidence type="ECO:0000256" key="4">
    <source>
        <dbReference type="ARBA" id="ARBA00022801"/>
    </source>
</evidence>
<feature type="binding site" evidence="8">
    <location>
        <position position="327"/>
    </location>
    <ligand>
        <name>substrate</name>
    </ligand>
</feature>
<feature type="active site" description="Nucleophile" evidence="7">
    <location>
        <position position="319"/>
    </location>
</feature>
<gene>
    <name evidence="13" type="ordered locus">Theco_3376</name>
</gene>
<keyword evidence="5 6" id="KW-0326">Glycosidase</keyword>
<protein>
    <recommendedName>
        <fullName evidence="3 6">Beta-galactosidase</fullName>
        <shortName evidence="6">Beta-gal</shortName>
        <ecNumber evidence="3 6">3.2.1.23</ecNumber>
    </recommendedName>
</protein>
<dbReference type="HOGENOM" id="CLU_012430_1_1_9"/>
<evidence type="ECO:0000256" key="3">
    <source>
        <dbReference type="ARBA" id="ARBA00012756"/>
    </source>
</evidence>
<feature type="binding site" evidence="9">
    <location>
        <position position="125"/>
    </location>
    <ligand>
        <name>Zn(2+)</name>
        <dbReference type="ChEBI" id="CHEBI:29105"/>
    </ligand>
</feature>
<feature type="binding site" evidence="8">
    <location>
        <position position="159"/>
    </location>
    <ligand>
        <name>substrate</name>
    </ligand>
</feature>
<comment type="catalytic activity">
    <reaction evidence="1 6">
        <text>Hydrolysis of terminal non-reducing beta-D-galactose residues in beta-D-galactosides.</text>
        <dbReference type="EC" id="3.2.1.23"/>
    </reaction>
</comment>
<organism evidence="13 14">
    <name type="scientific">Thermobacillus composti (strain DSM 18247 / JCM 13945 / KWC4)</name>
    <dbReference type="NCBI Taxonomy" id="717605"/>
    <lineage>
        <taxon>Bacteria</taxon>
        <taxon>Bacillati</taxon>
        <taxon>Bacillota</taxon>
        <taxon>Bacilli</taxon>
        <taxon>Bacillales</taxon>
        <taxon>Paenibacillaceae</taxon>
        <taxon>Thermobacillus</taxon>
    </lineage>
</organism>
<evidence type="ECO:0000256" key="2">
    <source>
        <dbReference type="ARBA" id="ARBA00005940"/>
    </source>
</evidence>
<evidence type="ECO:0000256" key="8">
    <source>
        <dbReference type="PIRSR" id="PIRSR001084-2"/>
    </source>
</evidence>
<dbReference type="Proteomes" id="UP000010795">
    <property type="component" value="Chromosome"/>
</dbReference>
<dbReference type="InterPro" id="IPR013780">
    <property type="entry name" value="Glyco_hydro_b"/>
</dbReference>
<feature type="active site" description="Proton donor" evidence="7">
    <location>
        <position position="160"/>
    </location>
</feature>
<evidence type="ECO:0000256" key="7">
    <source>
        <dbReference type="PIRSR" id="PIRSR001084-1"/>
    </source>
</evidence>
<name>L0EIH6_THECK</name>
<feature type="binding site" evidence="8">
    <location>
        <position position="121"/>
    </location>
    <ligand>
        <name>substrate</name>
    </ligand>
</feature>
<dbReference type="GO" id="GO:0004565">
    <property type="term" value="F:beta-galactosidase activity"/>
    <property type="evidence" value="ECO:0007669"/>
    <property type="project" value="UniProtKB-EC"/>
</dbReference>
<dbReference type="InterPro" id="IPR003476">
    <property type="entry name" value="Glyco_hydro_42"/>
</dbReference>
<dbReference type="eggNOG" id="COG1874">
    <property type="taxonomic scope" value="Bacteria"/>
</dbReference>
<sequence length="700" mass="79206">MRMLKRYPPVSAKLPVLMHGADYNPDQWLHDPKVLEEDVRLMKLAGCNVMSVGIFAWAALEPEEGRFEFGWLDDVMERLHRNGIYVWLATPSGARPAWMSQKYPEVLRVGPNRVRNLHGFRHNHCYTSPVYREKTAIMNAKLAERYAHHPAVVGWHVSNEYGGECHCPLCQDAFREWLKAKYGTLEELNRAWWTAFWSHTYTDWSQIESPAPHGENQVHGHNLDWRRFVTEQTADFLRHEARPLKAVNPDLPVTANLMELYDGLDYRVLAREMDVVSWDAYPLWHKPGADGDADTASWFALNHDLFRSLKGGRPFLLMESTPSLTNWQPVSKLKRPGMHRLSSLQAVAHGSDSVQYFQWRKSRGSSEKFHGAVIGHAGHEHTRVFRDVAELGETLKRLADVRGCAVPAEAAIVFDWDNRWAIRDAQGPRNAGMGYEQTVHTHYRALWELGVPVDVIGPEDDFDPERYKLIIAPMLYMVKPGVGGKVEAFVERGGTFVATYWSGIVDENDLCYLGGFPGPLRHVLGIWAEEIEGLYDEDRNGLRMNGLGAVELGLTEGRTYEIRELCELVHAESAEVLAEYTDDFYAGRPALTVCRLGAGRAYYLAGRAQPPFYDDFYGGLVRRLGVRRALEVDLPRGVTAGVRTDGEHDYVFVQNFTGGPVKLALDAREYVDMENGAAYAPGSALELPVHGVRVLRRRAV</sequence>
<evidence type="ECO:0000259" key="12">
    <source>
        <dbReference type="Pfam" id="PF08533"/>
    </source>
</evidence>
<dbReference type="Pfam" id="PF08532">
    <property type="entry name" value="Glyco_hydro_42M"/>
    <property type="match status" value="1"/>
</dbReference>
<keyword evidence="4 6" id="KW-0378">Hydrolase</keyword>
<dbReference type="InterPro" id="IPR013529">
    <property type="entry name" value="Glyco_hydro_42_N"/>
</dbReference>
<proteinExistence type="inferred from homology"/>
<dbReference type="KEGG" id="tco:Theco_3376"/>
<dbReference type="STRING" id="717605.Theco_3376"/>
<dbReference type="GO" id="GO:0006012">
    <property type="term" value="P:galactose metabolic process"/>
    <property type="evidence" value="ECO:0007669"/>
    <property type="project" value="InterPro"/>
</dbReference>
<keyword evidence="9" id="KW-0479">Metal-binding</keyword>
<feature type="binding site" evidence="9">
    <location>
        <position position="170"/>
    </location>
    <ligand>
        <name>Zn(2+)</name>
        <dbReference type="ChEBI" id="CHEBI:29105"/>
    </ligand>
</feature>
<dbReference type="Gene3D" id="3.20.20.80">
    <property type="entry name" value="Glycosidases"/>
    <property type="match status" value="1"/>
</dbReference>
<dbReference type="InterPro" id="IPR029062">
    <property type="entry name" value="Class_I_gatase-like"/>
</dbReference>
<evidence type="ECO:0000256" key="6">
    <source>
        <dbReference type="PIRNR" id="PIRNR001084"/>
    </source>
</evidence>
<dbReference type="InterPro" id="IPR017853">
    <property type="entry name" value="GH"/>
</dbReference>
<dbReference type="InterPro" id="IPR013739">
    <property type="entry name" value="Beta_galactosidase_C"/>
</dbReference>
<evidence type="ECO:0000313" key="13">
    <source>
        <dbReference type="EMBL" id="AGA59424.1"/>
    </source>
</evidence>
<feature type="domain" description="Beta-galactosidase C-terminal" evidence="12">
    <location>
        <begin position="637"/>
        <end position="697"/>
    </location>
</feature>